<feature type="compositionally biased region" description="Polar residues" evidence="1">
    <location>
        <begin position="45"/>
        <end position="56"/>
    </location>
</feature>
<dbReference type="EMBL" id="SEOQ01000612">
    <property type="protein sequence ID" value="TFY59559.1"/>
    <property type="molecule type" value="Genomic_DNA"/>
</dbReference>
<dbReference type="AlphaFoldDB" id="A0A4Y9YFA1"/>
<reference evidence="2 3" key="1">
    <citation type="submission" date="2019-02" db="EMBL/GenBank/DDBJ databases">
        <title>Genome sequencing of the rare red list fungi Dentipellis fragilis.</title>
        <authorList>
            <person name="Buettner E."/>
            <person name="Kellner H."/>
        </authorList>
    </citation>
    <scope>NUCLEOTIDE SEQUENCE [LARGE SCALE GENOMIC DNA]</scope>
    <source>
        <strain evidence="2 3">DSM 105465</strain>
    </source>
</reference>
<evidence type="ECO:0000313" key="3">
    <source>
        <dbReference type="Proteomes" id="UP000298327"/>
    </source>
</evidence>
<name>A0A4Y9YFA1_9AGAM</name>
<organism evidence="2 3">
    <name type="scientific">Dentipellis fragilis</name>
    <dbReference type="NCBI Taxonomy" id="205917"/>
    <lineage>
        <taxon>Eukaryota</taxon>
        <taxon>Fungi</taxon>
        <taxon>Dikarya</taxon>
        <taxon>Basidiomycota</taxon>
        <taxon>Agaricomycotina</taxon>
        <taxon>Agaricomycetes</taxon>
        <taxon>Russulales</taxon>
        <taxon>Hericiaceae</taxon>
        <taxon>Dentipellis</taxon>
    </lineage>
</organism>
<evidence type="ECO:0000256" key="1">
    <source>
        <dbReference type="SAM" id="MobiDB-lite"/>
    </source>
</evidence>
<accession>A0A4Y9YFA1</accession>
<comment type="caution">
    <text evidence="2">The sequence shown here is derived from an EMBL/GenBank/DDBJ whole genome shotgun (WGS) entry which is preliminary data.</text>
</comment>
<sequence>MPPRFNPIGRFALSPASARPSAYSHGLEYHTTTIPREVDHFPWQGESTPPLDQSTFTTRGNPSPSGPPNPRNVYIKPGLNDTLCVDNLTPNDICDWNKPS</sequence>
<proteinExistence type="predicted"/>
<keyword evidence="3" id="KW-1185">Reference proteome</keyword>
<evidence type="ECO:0000313" key="2">
    <source>
        <dbReference type="EMBL" id="TFY59559.1"/>
    </source>
</evidence>
<gene>
    <name evidence="2" type="ORF">EVG20_g7742</name>
</gene>
<dbReference type="Proteomes" id="UP000298327">
    <property type="component" value="Unassembled WGS sequence"/>
</dbReference>
<feature type="region of interest" description="Disordered" evidence="1">
    <location>
        <begin position="39"/>
        <end position="72"/>
    </location>
</feature>
<protein>
    <submittedName>
        <fullName evidence="2">Uncharacterized protein</fullName>
    </submittedName>
</protein>